<dbReference type="Proteomes" id="UP000629619">
    <property type="component" value="Unassembled WGS sequence"/>
</dbReference>
<evidence type="ECO:0000313" key="4">
    <source>
        <dbReference type="Proteomes" id="UP000629619"/>
    </source>
</evidence>
<accession>A0A919N9Y4</accession>
<feature type="domain" description="HD" evidence="2">
    <location>
        <begin position="90"/>
        <end position="210"/>
    </location>
</feature>
<sequence>MFAEDAGRDAQVQRHHPGQREYRDRMLDHGRILSKEGFRATHSPVAGGPMMITMTTHPATPPPSDVLTLPDNELATATLALVADAESIEVANHSVRSYLFARLLAEHQQAVAGRDYQPQLLFVACVLHDVGLSALGDRRQRFEIDGADVAAEFLTARGLPTADVDAVWDAIALHTSPGIAERRSVLCELVRRGVGVDIGLDAAFVTEADAARIHAAHPRREMTRSLVDTIVAQAHARPEKAPPYSLAWTFLRERGTAPHVTALEAAAAASRWGR</sequence>
<reference evidence="3" key="1">
    <citation type="submission" date="2021-01" db="EMBL/GenBank/DDBJ databases">
        <title>Whole genome shotgun sequence of Actinoplanes siamensis NBRC 109076.</title>
        <authorList>
            <person name="Komaki H."/>
            <person name="Tamura T."/>
        </authorList>
    </citation>
    <scope>NUCLEOTIDE SEQUENCE</scope>
    <source>
        <strain evidence="3">NBRC 109076</strain>
    </source>
</reference>
<dbReference type="InterPro" id="IPR006674">
    <property type="entry name" value="HD_domain"/>
</dbReference>
<evidence type="ECO:0000313" key="3">
    <source>
        <dbReference type="EMBL" id="GIF07007.1"/>
    </source>
</evidence>
<comment type="caution">
    <text evidence="3">The sequence shown here is derived from an EMBL/GenBank/DDBJ whole genome shotgun (WGS) entry which is preliminary data.</text>
</comment>
<proteinExistence type="predicted"/>
<dbReference type="EMBL" id="BOMW01000043">
    <property type="protein sequence ID" value="GIF07007.1"/>
    <property type="molecule type" value="Genomic_DNA"/>
</dbReference>
<dbReference type="Pfam" id="PF01966">
    <property type="entry name" value="HD"/>
    <property type="match status" value="1"/>
</dbReference>
<organism evidence="3 4">
    <name type="scientific">Actinoplanes siamensis</name>
    <dbReference type="NCBI Taxonomy" id="1223317"/>
    <lineage>
        <taxon>Bacteria</taxon>
        <taxon>Bacillati</taxon>
        <taxon>Actinomycetota</taxon>
        <taxon>Actinomycetes</taxon>
        <taxon>Micromonosporales</taxon>
        <taxon>Micromonosporaceae</taxon>
        <taxon>Actinoplanes</taxon>
    </lineage>
</organism>
<name>A0A919N9Y4_9ACTN</name>
<dbReference type="AlphaFoldDB" id="A0A919N9Y4"/>
<evidence type="ECO:0000259" key="2">
    <source>
        <dbReference type="Pfam" id="PF01966"/>
    </source>
</evidence>
<feature type="region of interest" description="Disordered" evidence="1">
    <location>
        <begin position="1"/>
        <end position="25"/>
    </location>
</feature>
<dbReference type="SUPFAM" id="SSF109604">
    <property type="entry name" value="HD-domain/PDEase-like"/>
    <property type="match status" value="1"/>
</dbReference>
<evidence type="ECO:0000256" key="1">
    <source>
        <dbReference type="SAM" id="MobiDB-lite"/>
    </source>
</evidence>
<dbReference type="PANTHER" id="PTHR35569">
    <property type="entry name" value="CYANAMIDE HYDRATASE DDI2-RELATED"/>
    <property type="match status" value="1"/>
</dbReference>
<keyword evidence="4" id="KW-1185">Reference proteome</keyword>
<gene>
    <name evidence="3" type="ORF">Asi03nite_45450</name>
</gene>
<dbReference type="PANTHER" id="PTHR35569:SF1">
    <property type="entry name" value="CYANAMIDE HYDRATASE DDI2-RELATED"/>
    <property type="match status" value="1"/>
</dbReference>
<dbReference type="Gene3D" id="1.10.3210.10">
    <property type="entry name" value="Hypothetical protein af1432"/>
    <property type="match status" value="1"/>
</dbReference>
<protein>
    <recommendedName>
        <fullName evidence="2">HD domain-containing protein</fullName>
    </recommendedName>
</protein>